<dbReference type="Proteomes" id="UP000606786">
    <property type="component" value="Unassembled WGS sequence"/>
</dbReference>
<organism evidence="3 4">
    <name type="scientific">Ceratitis capitata</name>
    <name type="common">Mediterranean fruit fly</name>
    <name type="synonym">Tephritis capitata</name>
    <dbReference type="NCBI Taxonomy" id="7213"/>
    <lineage>
        <taxon>Eukaryota</taxon>
        <taxon>Metazoa</taxon>
        <taxon>Ecdysozoa</taxon>
        <taxon>Arthropoda</taxon>
        <taxon>Hexapoda</taxon>
        <taxon>Insecta</taxon>
        <taxon>Pterygota</taxon>
        <taxon>Neoptera</taxon>
        <taxon>Endopterygota</taxon>
        <taxon>Diptera</taxon>
        <taxon>Brachycera</taxon>
        <taxon>Muscomorpha</taxon>
        <taxon>Tephritoidea</taxon>
        <taxon>Tephritidae</taxon>
        <taxon>Ceratitis</taxon>
        <taxon>Ceratitis</taxon>
    </lineage>
</organism>
<evidence type="ECO:0000313" key="4">
    <source>
        <dbReference type="Proteomes" id="UP000606786"/>
    </source>
</evidence>
<keyword evidence="4" id="KW-1185">Reference proteome</keyword>
<accession>A0A811U6J2</accession>
<feature type="signal peptide" evidence="1">
    <location>
        <begin position="1"/>
        <end position="19"/>
    </location>
</feature>
<feature type="domain" description="DUF4773" evidence="2">
    <location>
        <begin position="88"/>
        <end position="204"/>
    </location>
</feature>
<dbReference type="InterPro" id="IPR031941">
    <property type="entry name" value="DUF4773"/>
</dbReference>
<dbReference type="Pfam" id="PF15998">
    <property type="entry name" value="DUF4773"/>
    <property type="match status" value="1"/>
</dbReference>
<proteinExistence type="predicted"/>
<comment type="caution">
    <text evidence="3">The sequence shown here is derived from an EMBL/GenBank/DDBJ whole genome shotgun (WGS) entry which is preliminary data.</text>
</comment>
<feature type="non-terminal residue" evidence="3">
    <location>
        <position position="1"/>
    </location>
</feature>
<evidence type="ECO:0000313" key="3">
    <source>
        <dbReference type="EMBL" id="CAD6994411.1"/>
    </source>
</evidence>
<protein>
    <submittedName>
        <fullName evidence="3">(Mediterranean fruit fly) hypothetical protein</fullName>
    </submittedName>
</protein>
<keyword evidence="1" id="KW-0732">Signal</keyword>
<feature type="chain" id="PRO_5032481501" evidence="1">
    <location>
        <begin position="20"/>
        <end position="273"/>
    </location>
</feature>
<evidence type="ECO:0000259" key="2">
    <source>
        <dbReference type="Pfam" id="PF15998"/>
    </source>
</evidence>
<dbReference type="AlphaFoldDB" id="A0A811U6J2"/>
<evidence type="ECO:0000256" key="1">
    <source>
        <dbReference type="SAM" id="SignalP"/>
    </source>
</evidence>
<dbReference type="PANTHER" id="PTHR36299:SF4">
    <property type="entry name" value="GH07892P-RELATED"/>
    <property type="match status" value="1"/>
</dbReference>
<sequence>MKIFSNLLLLLLFFQRATAVATSEVSSLIDIIEQPTANTSASANVTTTARRPFRLVIYDPRTGQAATLLEYMRPAGNNMVDLTRLWQPCWCTYYACQCCLGLKMGEWLNNYFCFTANYNPTAMAIHLGVSLNERHNLSSNIAVNAPPTACVPLITPLPIYICLRIDSIRTVNGNVTMCTTLLFRFMQNELMRFFFGCLRFGGDGLFFNRLLEVLPGVGGNGLPENYAAGSSGLTYDSLTFGEEYRGIITRPLTSNNDGHSCPPVSFAVARNFA</sequence>
<name>A0A811U6J2_CERCA</name>
<gene>
    <name evidence="3" type="ORF">CCAP1982_LOCUS3163</name>
</gene>
<dbReference type="EMBL" id="CAJHJT010000001">
    <property type="protein sequence ID" value="CAD6994411.1"/>
    <property type="molecule type" value="Genomic_DNA"/>
</dbReference>
<reference evidence="3" key="1">
    <citation type="submission" date="2020-11" db="EMBL/GenBank/DDBJ databases">
        <authorList>
            <person name="Whitehead M."/>
        </authorList>
    </citation>
    <scope>NUCLEOTIDE SEQUENCE</scope>
    <source>
        <strain evidence="3">EGII</strain>
    </source>
</reference>
<dbReference type="PANTHER" id="PTHR36299">
    <property type="entry name" value="AGAP008005-PA"/>
    <property type="match status" value="1"/>
</dbReference>